<sequence>MDLQLGTPAPLFSAPSHTNPEFALGAIGGRYVLLGFLPQDAEGRAAMLGAVEGTCDLFHESRVMVFLVERDAERYHAAVEKAAVRWFHDAEGEIAKLYGAADAEGALTGPRWVLLDPTLRLIAWRPADATALMFSTLRRLGLPENHAGVPLHAPVLIVPRVLEPQLCRRLIDLYQAHGGEQSGTMRTINGRTVGVLSNMKDRRDAPIEDPALQDALRARITRRLLPEIAKAFCYKATRIERYIVACYDASSGGFFRPHRDNTTAGTAHRQFAVSINLNSEEFEGGDLRFPEYGTRTYRPPTGGAVVFSCSLLHEATPVTKGVRYATLPFLYDEAGAAIREANLHLLDPSPAMQLAS</sequence>
<keyword evidence="2" id="KW-0479">Metal-binding</keyword>
<dbReference type="SUPFAM" id="SSF51197">
    <property type="entry name" value="Clavaminate synthase-like"/>
    <property type="match status" value="1"/>
</dbReference>
<dbReference type="EMBL" id="QFYR01000001">
    <property type="protein sequence ID" value="RAK56457.1"/>
    <property type="molecule type" value="Genomic_DNA"/>
</dbReference>
<dbReference type="InterPro" id="IPR005123">
    <property type="entry name" value="Oxoglu/Fe-dep_dioxygenase_dom"/>
</dbReference>
<dbReference type="Proteomes" id="UP000249725">
    <property type="component" value="Unassembled WGS sequence"/>
</dbReference>
<dbReference type="InterPro" id="IPR044862">
    <property type="entry name" value="Pro_4_hyd_alph_FE2OG_OXY"/>
</dbReference>
<reference evidence="9" key="1">
    <citation type="submission" date="2018-05" db="EMBL/GenBank/DDBJ databases">
        <authorList>
            <person name="Li X."/>
        </authorList>
    </citation>
    <scope>NUCLEOTIDE SEQUENCE [LARGE SCALE GENOMIC DNA]</scope>
    <source>
        <strain evidence="9">YIM 73061</strain>
    </source>
</reference>
<name>A0A328APE1_9CAUL</name>
<dbReference type="GO" id="GO:0031418">
    <property type="term" value="F:L-ascorbic acid binding"/>
    <property type="evidence" value="ECO:0007669"/>
    <property type="project" value="UniProtKB-KW"/>
</dbReference>
<keyword evidence="3" id="KW-0847">Vitamin C</keyword>
<dbReference type="OrthoDB" id="255432at2"/>
<dbReference type="SMART" id="SM00702">
    <property type="entry name" value="P4Hc"/>
    <property type="match status" value="1"/>
</dbReference>
<evidence type="ECO:0000256" key="1">
    <source>
        <dbReference type="ARBA" id="ARBA00001961"/>
    </source>
</evidence>
<comment type="cofactor">
    <cofactor evidence="1">
        <name>L-ascorbate</name>
        <dbReference type="ChEBI" id="CHEBI:38290"/>
    </cofactor>
</comment>
<evidence type="ECO:0000313" key="8">
    <source>
        <dbReference type="EMBL" id="RAK56457.1"/>
    </source>
</evidence>
<evidence type="ECO:0000259" key="7">
    <source>
        <dbReference type="PROSITE" id="PS51471"/>
    </source>
</evidence>
<gene>
    <name evidence="8" type="ORF">DJ018_00265</name>
</gene>
<evidence type="ECO:0000256" key="4">
    <source>
        <dbReference type="ARBA" id="ARBA00022964"/>
    </source>
</evidence>
<dbReference type="Pfam" id="PF13640">
    <property type="entry name" value="2OG-FeII_Oxy_3"/>
    <property type="match status" value="1"/>
</dbReference>
<evidence type="ECO:0000256" key="5">
    <source>
        <dbReference type="ARBA" id="ARBA00023002"/>
    </source>
</evidence>
<dbReference type="InterPro" id="IPR000866">
    <property type="entry name" value="AhpC/TSA"/>
</dbReference>
<dbReference type="GO" id="GO:0016705">
    <property type="term" value="F:oxidoreductase activity, acting on paired donors, with incorporation or reduction of molecular oxygen"/>
    <property type="evidence" value="ECO:0007669"/>
    <property type="project" value="InterPro"/>
</dbReference>
<proteinExistence type="predicted"/>
<protein>
    <submittedName>
        <fullName evidence="8">2OG-Fe(II) oxygenase</fullName>
    </submittedName>
</protein>
<accession>A0A328APE1</accession>
<evidence type="ECO:0000256" key="6">
    <source>
        <dbReference type="ARBA" id="ARBA00023004"/>
    </source>
</evidence>
<evidence type="ECO:0000256" key="2">
    <source>
        <dbReference type="ARBA" id="ARBA00022723"/>
    </source>
</evidence>
<keyword evidence="6" id="KW-0408">Iron</keyword>
<keyword evidence="5" id="KW-0560">Oxidoreductase</keyword>
<dbReference type="GO" id="GO:0005506">
    <property type="term" value="F:iron ion binding"/>
    <property type="evidence" value="ECO:0007669"/>
    <property type="project" value="InterPro"/>
</dbReference>
<feature type="domain" description="Fe2OG dioxygenase" evidence="7">
    <location>
        <begin position="238"/>
        <end position="333"/>
    </location>
</feature>
<evidence type="ECO:0000313" key="9">
    <source>
        <dbReference type="Proteomes" id="UP000249725"/>
    </source>
</evidence>
<dbReference type="AlphaFoldDB" id="A0A328APE1"/>
<dbReference type="PROSITE" id="PS51471">
    <property type="entry name" value="FE2OG_OXY"/>
    <property type="match status" value="1"/>
</dbReference>
<dbReference type="Gene3D" id="3.40.30.10">
    <property type="entry name" value="Glutaredoxin"/>
    <property type="match status" value="1"/>
</dbReference>
<dbReference type="Gene3D" id="2.60.120.620">
    <property type="entry name" value="q2cbj1_9rhob like domain"/>
    <property type="match status" value="1"/>
</dbReference>
<keyword evidence="9" id="KW-1185">Reference proteome</keyword>
<dbReference type="InterPro" id="IPR006620">
    <property type="entry name" value="Pro_4_hyd_alph"/>
</dbReference>
<comment type="caution">
    <text evidence="8">The sequence shown here is derived from an EMBL/GenBank/DDBJ whole genome shotgun (WGS) entry which is preliminary data.</text>
</comment>
<organism evidence="8 9">
    <name type="scientific">Phenylobacterium deserti</name>
    <dbReference type="NCBI Taxonomy" id="1914756"/>
    <lineage>
        <taxon>Bacteria</taxon>
        <taxon>Pseudomonadati</taxon>
        <taxon>Pseudomonadota</taxon>
        <taxon>Alphaproteobacteria</taxon>
        <taxon>Caulobacterales</taxon>
        <taxon>Caulobacteraceae</taxon>
        <taxon>Phenylobacterium</taxon>
    </lineage>
</organism>
<dbReference type="RefSeq" id="WP_111512808.1">
    <property type="nucleotide sequence ID" value="NZ_QFYR01000001.1"/>
</dbReference>
<dbReference type="InterPro" id="IPR036249">
    <property type="entry name" value="Thioredoxin-like_sf"/>
</dbReference>
<dbReference type="SUPFAM" id="SSF52833">
    <property type="entry name" value="Thioredoxin-like"/>
    <property type="match status" value="1"/>
</dbReference>
<evidence type="ECO:0000256" key="3">
    <source>
        <dbReference type="ARBA" id="ARBA00022896"/>
    </source>
</evidence>
<keyword evidence="4" id="KW-0223">Dioxygenase</keyword>
<dbReference type="GO" id="GO:0016209">
    <property type="term" value="F:antioxidant activity"/>
    <property type="evidence" value="ECO:0007669"/>
    <property type="project" value="InterPro"/>
</dbReference>
<dbReference type="GO" id="GO:0051213">
    <property type="term" value="F:dioxygenase activity"/>
    <property type="evidence" value="ECO:0007669"/>
    <property type="project" value="UniProtKB-KW"/>
</dbReference>
<dbReference type="Pfam" id="PF00578">
    <property type="entry name" value="AhpC-TSA"/>
    <property type="match status" value="1"/>
</dbReference>